<feature type="region of interest" description="Disordered" evidence="8">
    <location>
        <begin position="328"/>
        <end position="360"/>
    </location>
</feature>
<dbReference type="InterPro" id="IPR041198">
    <property type="entry name" value="GGA_N-GAT"/>
</dbReference>
<evidence type="ECO:0000256" key="8">
    <source>
        <dbReference type="SAM" id="MobiDB-lite"/>
    </source>
</evidence>
<gene>
    <name evidence="11" type="ORF">L9F63_016715</name>
</gene>
<dbReference type="PANTHER" id="PTHR45905">
    <property type="entry name" value="GOLGI-LOCALIZED, GAMMA-ADAPTIN EAR CONTAINING, ARF BINDING PROTEIN"/>
    <property type="match status" value="1"/>
</dbReference>
<dbReference type="InterPro" id="IPR008152">
    <property type="entry name" value="Clathrin_a/b/g-adaptin_app_Ig"/>
</dbReference>
<feature type="domain" description="GAE" evidence="9">
    <location>
        <begin position="505"/>
        <end position="624"/>
    </location>
</feature>
<evidence type="ECO:0000256" key="2">
    <source>
        <dbReference type="ARBA" id="ARBA00004555"/>
    </source>
</evidence>
<feature type="domain" description="GAT" evidence="10">
    <location>
        <begin position="32"/>
        <end position="159"/>
    </location>
</feature>
<proteinExistence type="predicted"/>
<dbReference type="GO" id="GO:0005802">
    <property type="term" value="C:trans-Golgi network"/>
    <property type="evidence" value="ECO:0007669"/>
    <property type="project" value="InterPro"/>
</dbReference>
<protein>
    <recommendedName>
        <fullName evidence="13">ADP-ribosylation factor-binding protein GGA1</fullName>
    </recommendedName>
</protein>
<comment type="caution">
    <text evidence="11">The sequence shown here is derived from an EMBL/GenBank/DDBJ whole genome shotgun (WGS) entry which is preliminary data.</text>
</comment>
<feature type="compositionally biased region" description="Low complexity" evidence="8">
    <location>
        <begin position="346"/>
        <end position="360"/>
    </location>
</feature>
<dbReference type="GO" id="GO:0043130">
    <property type="term" value="F:ubiquitin binding"/>
    <property type="evidence" value="ECO:0007669"/>
    <property type="project" value="InterPro"/>
</dbReference>
<keyword evidence="4" id="KW-0967">Endosome</keyword>
<evidence type="ECO:0000259" key="10">
    <source>
        <dbReference type="PROSITE" id="PS50909"/>
    </source>
</evidence>
<evidence type="ECO:0000256" key="1">
    <source>
        <dbReference type="ARBA" id="ARBA00004220"/>
    </source>
</evidence>
<evidence type="ECO:0000256" key="7">
    <source>
        <dbReference type="ARBA" id="ARBA00023136"/>
    </source>
</evidence>
<dbReference type="PROSITE" id="PS50180">
    <property type="entry name" value="GAE"/>
    <property type="match status" value="1"/>
</dbReference>
<reference evidence="11" key="1">
    <citation type="journal article" date="2023" name="IScience">
        <title>Live-bearing cockroach genome reveals convergent evolutionary mechanisms linked to viviparity in insects and beyond.</title>
        <authorList>
            <person name="Fouks B."/>
            <person name="Harrison M.C."/>
            <person name="Mikhailova A.A."/>
            <person name="Marchal E."/>
            <person name="English S."/>
            <person name="Carruthers M."/>
            <person name="Jennings E.C."/>
            <person name="Chiamaka E.L."/>
            <person name="Frigard R.A."/>
            <person name="Pippel M."/>
            <person name="Attardo G.M."/>
            <person name="Benoit J.B."/>
            <person name="Bornberg-Bauer E."/>
            <person name="Tobe S.S."/>
        </authorList>
    </citation>
    <scope>NUCLEOTIDE SEQUENCE</scope>
    <source>
        <strain evidence="11">Stay&amp;Tobe</strain>
    </source>
</reference>
<keyword evidence="3" id="KW-0813">Transport</keyword>
<dbReference type="InterPro" id="IPR004152">
    <property type="entry name" value="GAT_dom"/>
</dbReference>
<dbReference type="InterPro" id="IPR038425">
    <property type="entry name" value="GAT_sf"/>
</dbReference>
<dbReference type="SUPFAM" id="SSF49348">
    <property type="entry name" value="Clathrin adaptor appendage domain"/>
    <property type="match status" value="1"/>
</dbReference>
<evidence type="ECO:0000256" key="4">
    <source>
        <dbReference type="ARBA" id="ARBA00022753"/>
    </source>
</evidence>
<dbReference type="InterPro" id="IPR013041">
    <property type="entry name" value="Clathrin_app_Ig-like_sf"/>
</dbReference>
<keyword evidence="6" id="KW-0333">Golgi apparatus</keyword>
<evidence type="ECO:0000256" key="5">
    <source>
        <dbReference type="ARBA" id="ARBA00022927"/>
    </source>
</evidence>
<keyword evidence="5" id="KW-0653">Protein transport</keyword>
<dbReference type="GO" id="GO:0031901">
    <property type="term" value="C:early endosome membrane"/>
    <property type="evidence" value="ECO:0007669"/>
    <property type="project" value="UniProtKB-SubCell"/>
</dbReference>
<dbReference type="GO" id="GO:0006886">
    <property type="term" value="P:intracellular protein transport"/>
    <property type="evidence" value="ECO:0007669"/>
    <property type="project" value="InterPro"/>
</dbReference>
<dbReference type="EMBL" id="JASPKZ010004553">
    <property type="protein sequence ID" value="KAJ9590159.1"/>
    <property type="molecule type" value="Genomic_DNA"/>
</dbReference>
<sequence>EEPPYISSGSSNQKEVATAPPPPRPKNSIFEDEERSRLLQKLLQSKNPDDLQAANRLIKTMVKEDEYRVEMNSRRITELESVHNNVRLLSEMLDQYRPGQTSSEELELIKELHQSCERLRPSVFRLASETQDNEAMLNEVLSASDELGQVFDKYTAIIVQGKRPPLPQSQPQNSKTGSASLLDLSTPSEEKLPPVPVELLNNQLADLGLDLSSQHSSATSQTLLGTNDKISNLETLGDIFGSVAASKSAPPNALSPNVSILQPISIQQNTSKGTSPPSTVPEKPSKLKALEDLDALGESLLKQSLPTSCKPGSQFVKPVTKVPMNLLSSQTQSTSDSHVSPVLMNSGSGDAPPSSSSLDLDFLIGESSKSKINEPLSSSGGAGNSVSSDFLNGSVVNGTGLGSGDDSMVDLSEDVQHQDSGSGPGSIQDQNNRLAEALLSASVRHGSAVVENSKAQVQESVSETSTNAAVSNGAENISTDSPAKRIEVKPLNELSVSLESIKPGSIPPLTVLDEKNGITVILNFAKDSPRPDVSVVVVTTISKNSSPISNYLFQAVVPKTCKLRLQPPSGSDLPAHNPFLPPAAITQIMLIANPNNDPVSLKFMVSYTVEDETITEMGEVERLPITA</sequence>
<dbReference type="CDD" id="cd14234">
    <property type="entry name" value="GAT_GGA_meta"/>
    <property type="match status" value="1"/>
</dbReference>
<name>A0AAD8EHI8_DIPPU</name>
<evidence type="ECO:0008006" key="13">
    <source>
        <dbReference type="Google" id="ProtNLM"/>
    </source>
</evidence>
<evidence type="ECO:0000313" key="11">
    <source>
        <dbReference type="EMBL" id="KAJ9590159.1"/>
    </source>
</evidence>
<dbReference type="Pfam" id="PF02883">
    <property type="entry name" value="Alpha_adaptinC2"/>
    <property type="match status" value="1"/>
</dbReference>
<dbReference type="PANTHER" id="PTHR45905:SF1">
    <property type="entry name" value="GOLGI-LOCALIZED, GAMMA-ADAPTIN EAR CONTAINING, ARF BINDING PROTEIN"/>
    <property type="match status" value="1"/>
</dbReference>
<accession>A0AAD8EHI8</accession>
<dbReference type="InterPro" id="IPR027422">
    <property type="entry name" value="GGA1-3"/>
</dbReference>
<dbReference type="PROSITE" id="PS50909">
    <property type="entry name" value="GAT"/>
    <property type="match status" value="1"/>
</dbReference>
<dbReference type="GO" id="GO:0031267">
    <property type="term" value="F:small GTPase binding"/>
    <property type="evidence" value="ECO:0007669"/>
    <property type="project" value="InterPro"/>
</dbReference>
<dbReference type="Gene3D" id="1.20.58.160">
    <property type="match status" value="1"/>
</dbReference>
<dbReference type="Pfam" id="PF03127">
    <property type="entry name" value="GAT"/>
    <property type="match status" value="1"/>
</dbReference>
<reference evidence="11" key="2">
    <citation type="submission" date="2023-05" db="EMBL/GenBank/DDBJ databases">
        <authorList>
            <person name="Fouks B."/>
        </authorList>
    </citation>
    <scope>NUCLEOTIDE SEQUENCE</scope>
    <source>
        <strain evidence="11">Stay&amp;Tobe</strain>
        <tissue evidence="11">Testes</tissue>
    </source>
</reference>
<dbReference type="GO" id="GO:0034394">
    <property type="term" value="P:protein localization to cell surface"/>
    <property type="evidence" value="ECO:0007669"/>
    <property type="project" value="TreeGrafter"/>
</dbReference>
<organism evidence="11 12">
    <name type="scientific">Diploptera punctata</name>
    <name type="common">Pacific beetle cockroach</name>
    <dbReference type="NCBI Taxonomy" id="6984"/>
    <lineage>
        <taxon>Eukaryota</taxon>
        <taxon>Metazoa</taxon>
        <taxon>Ecdysozoa</taxon>
        <taxon>Arthropoda</taxon>
        <taxon>Hexapoda</taxon>
        <taxon>Insecta</taxon>
        <taxon>Pterygota</taxon>
        <taxon>Neoptera</taxon>
        <taxon>Polyneoptera</taxon>
        <taxon>Dictyoptera</taxon>
        <taxon>Blattodea</taxon>
        <taxon>Blaberoidea</taxon>
        <taxon>Blaberidae</taxon>
        <taxon>Diplopterinae</taxon>
        <taxon>Diploptera</taxon>
    </lineage>
</organism>
<keyword evidence="7" id="KW-0472">Membrane</keyword>
<feature type="region of interest" description="Disordered" evidence="8">
    <location>
        <begin position="163"/>
        <end position="191"/>
    </location>
</feature>
<dbReference type="Gene3D" id="1.20.5.170">
    <property type="match status" value="1"/>
</dbReference>
<dbReference type="GO" id="GO:0006893">
    <property type="term" value="P:Golgi to plasma membrane transport"/>
    <property type="evidence" value="ECO:0007669"/>
    <property type="project" value="TreeGrafter"/>
</dbReference>
<dbReference type="Gene3D" id="2.60.40.1230">
    <property type="match status" value="1"/>
</dbReference>
<dbReference type="FunFam" id="1.20.5.170:FF:000023">
    <property type="entry name" value="ADP-ribosylation factor-binding protein GGA3 isoform X1"/>
    <property type="match status" value="1"/>
</dbReference>
<evidence type="ECO:0000256" key="6">
    <source>
        <dbReference type="ARBA" id="ARBA00023034"/>
    </source>
</evidence>
<comment type="subcellular location">
    <subcellularLocation>
        <location evidence="1">Early endosome membrane</location>
        <topology evidence="1">Peripheral membrane protein</topology>
    </subcellularLocation>
    <subcellularLocation>
        <location evidence="2">Golgi apparatus</location>
    </subcellularLocation>
</comment>
<dbReference type="InterPro" id="IPR008153">
    <property type="entry name" value="GAE_dom"/>
</dbReference>
<keyword evidence="12" id="KW-1185">Reference proteome</keyword>
<feature type="region of interest" description="Disordered" evidence="8">
    <location>
        <begin position="1"/>
        <end position="29"/>
    </location>
</feature>
<evidence type="ECO:0000256" key="3">
    <source>
        <dbReference type="ARBA" id="ARBA00022448"/>
    </source>
</evidence>
<dbReference type="Proteomes" id="UP001233999">
    <property type="component" value="Unassembled WGS sequence"/>
</dbReference>
<feature type="compositionally biased region" description="Polar residues" evidence="8">
    <location>
        <begin position="169"/>
        <end position="187"/>
    </location>
</feature>
<dbReference type="SUPFAM" id="SSF89009">
    <property type="entry name" value="GAT-like domain"/>
    <property type="match status" value="1"/>
</dbReference>
<dbReference type="AlphaFoldDB" id="A0AAD8EHI8"/>
<evidence type="ECO:0000259" key="9">
    <source>
        <dbReference type="PROSITE" id="PS50180"/>
    </source>
</evidence>
<feature type="non-terminal residue" evidence="11">
    <location>
        <position position="1"/>
    </location>
</feature>
<dbReference type="Pfam" id="PF18308">
    <property type="entry name" value="GGA_N-GAT"/>
    <property type="match status" value="1"/>
</dbReference>
<evidence type="ECO:0000313" key="12">
    <source>
        <dbReference type="Proteomes" id="UP001233999"/>
    </source>
</evidence>
<dbReference type="SMART" id="SM00809">
    <property type="entry name" value="Alpha_adaptinC2"/>
    <property type="match status" value="1"/>
</dbReference>
<dbReference type="GO" id="GO:0035091">
    <property type="term" value="F:phosphatidylinositol binding"/>
    <property type="evidence" value="ECO:0007669"/>
    <property type="project" value="InterPro"/>
</dbReference>